<dbReference type="Proteomes" id="UP000591131">
    <property type="component" value="Unassembled WGS sequence"/>
</dbReference>
<feature type="region of interest" description="Disordered" evidence="6">
    <location>
        <begin position="1"/>
        <end position="56"/>
    </location>
</feature>
<feature type="region of interest" description="Disordered" evidence="6">
    <location>
        <begin position="668"/>
        <end position="706"/>
    </location>
</feature>
<evidence type="ECO:0000256" key="6">
    <source>
        <dbReference type="SAM" id="MobiDB-lite"/>
    </source>
</evidence>
<evidence type="ECO:0000256" key="1">
    <source>
        <dbReference type="ARBA" id="ARBA00022723"/>
    </source>
</evidence>
<feature type="compositionally biased region" description="Low complexity" evidence="6">
    <location>
        <begin position="284"/>
        <end position="298"/>
    </location>
</feature>
<feature type="coiled-coil region" evidence="5">
    <location>
        <begin position="148"/>
        <end position="208"/>
    </location>
</feature>
<feature type="domain" description="C3H1-type" evidence="7">
    <location>
        <begin position="455"/>
        <end position="483"/>
    </location>
</feature>
<dbReference type="EMBL" id="JAAPAO010000803">
    <property type="protein sequence ID" value="KAF4653619.1"/>
    <property type="molecule type" value="Genomic_DNA"/>
</dbReference>
<dbReference type="InterPro" id="IPR036855">
    <property type="entry name" value="Znf_CCCH_sf"/>
</dbReference>
<evidence type="ECO:0000256" key="2">
    <source>
        <dbReference type="ARBA" id="ARBA00022771"/>
    </source>
</evidence>
<reference evidence="8 9" key="1">
    <citation type="submission" date="2020-04" db="EMBL/GenBank/DDBJ databases">
        <title>Perkinsus chesapeaki whole genome sequence.</title>
        <authorList>
            <person name="Bogema D.R."/>
        </authorList>
    </citation>
    <scope>NUCLEOTIDE SEQUENCE [LARGE SCALE GENOMIC DNA]</scope>
    <source>
        <strain evidence="8">ATCC PRA-425</strain>
    </source>
</reference>
<feature type="compositionally biased region" description="Basic and acidic residues" evidence="6">
    <location>
        <begin position="1"/>
        <end position="10"/>
    </location>
</feature>
<evidence type="ECO:0000313" key="8">
    <source>
        <dbReference type="EMBL" id="KAF4653619.1"/>
    </source>
</evidence>
<feature type="compositionally biased region" description="Polar residues" evidence="6">
    <location>
        <begin position="21"/>
        <end position="34"/>
    </location>
</feature>
<keyword evidence="2 4" id="KW-0863">Zinc-finger</keyword>
<keyword evidence="9" id="KW-1185">Reference proteome</keyword>
<keyword evidence="1 4" id="KW-0479">Metal-binding</keyword>
<dbReference type="OrthoDB" id="440587at2759"/>
<dbReference type="SUPFAM" id="SSF90229">
    <property type="entry name" value="CCCH zinc finger"/>
    <property type="match status" value="1"/>
</dbReference>
<dbReference type="InterPro" id="IPR000571">
    <property type="entry name" value="Znf_CCCH"/>
</dbReference>
<keyword evidence="5" id="KW-0175">Coiled coil</keyword>
<dbReference type="SMART" id="SM00356">
    <property type="entry name" value="ZnF_C3H1"/>
    <property type="match status" value="2"/>
</dbReference>
<gene>
    <name evidence="8" type="ORF">FOL47_010421</name>
</gene>
<feature type="compositionally biased region" description="Acidic residues" evidence="6">
    <location>
        <begin position="781"/>
        <end position="793"/>
    </location>
</feature>
<feature type="region of interest" description="Disordered" evidence="6">
    <location>
        <begin position="276"/>
        <end position="353"/>
    </location>
</feature>
<keyword evidence="3 4" id="KW-0862">Zinc</keyword>
<dbReference type="Pfam" id="PF14608">
    <property type="entry name" value="zf-CCCH_2"/>
    <property type="match status" value="2"/>
</dbReference>
<feature type="region of interest" description="Disordered" evidence="6">
    <location>
        <begin position="736"/>
        <end position="845"/>
    </location>
</feature>
<evidence type="ECO:0000256" key="5">
    <source>
        <dbReference type="SAM" id="Coils"/>
    </source>
</evidence>
<evidence type="ECO:0000256" key="4">
    <source>
        <dbReference type="PROSITE-ProRule" id="PRU00723"/>
    </source>
</evidence>
<dbReference type="GO" id="GO:0008270">
    <property type="term" value="F:zinc ion binding"/>
    <property type="evidence" value="ECO:0007669"/>
    <property type="project" value="UniProtKB-KW"/>
</dbReference>
<feature type="zinc finger region" description="C3H1-type" evidence="4">
    <location>
        <begin position="585"/>
        <end position="612"/>
    </location>
</feature>
<sequence>MDSTEHRRFDDEEELLRYFSLNPTGRAPSSNTEDSGTSKSQQASSKQAGSLKGGEESCLKTIPCPKAANPEHQDMLESIWPLVMEGVDEKMQHMERALIKRHNIKMMNEMQEVVRQISAAKTRNEEVLLAYNACLGELARALTDLSEKQESSKDNEELKRHINQLRQHLNMRCGQTTEQVAQLKQSVIITLQRERADMQQRVSQLIRNDLAIVIQQCDRRLKEEHSQVLALKKVLKQLCSSISGAEGLTNELPDDEGPTSSTLEASKLLGDASRMMTAASASNQQQQQQPRAQQQQQQMSAVNSGPLGGRPQTQQQSTMPAASNASPAGSSATGASIPTGQFNHNQPGNSAAAAAQQMALSKRIAELIKRQGGSLSSQPAFAQLLGHLPPQQQQQLQQLLQQQQRSFVPGNQSTQQTSAAAGRTMSAAAVQQQQQQRAMGMTLGQQASQQQQQQQQSTGVCPLMGTFGWCKFGDSCQFVHTTTNREPLRHLPGNMTAQLQQQLAPQVLSGQITTCAELMRAIANTGAAKQLQQQQGGQAQRTAQQQPTASGSASSLSSSSTTAQQDLIAAQITHQQEAASMGAAKAKSIPCKFDSSGQCAYGSRCAYKHADKEAKAGQVGSSSTYSRDQQDEQPTAAAILAAMTREQSNNNNINQGSSQGRTSLLTVIQQQRQEQRSEQTESKHASEAAVAEGGSLTAGGGISSAKNGEAVSTEAVTSAWLKDHLSGTAWAEKLDITKSNNKPQSGVAGSAKEGPSSSGSSGSAAAAPPSSPPPAGSPAGESEDVESETEVEMTVDFGKVVDDSSKNIGKDCSGNNGDESGGGSSGDDSGPPPGTSDAVFVYDFH</sequence>
<feature type="compositionally biased region" description="Low complexity" evidence="6">
    <location>
        <begin position="320"/>
        <end position="340"/>
    </location>
</feature>
<feature type="compositionally biased region" description="Low complexity" evidence="6">
    <location>
        <begin position="35"/>
        <end position="50"/>
    </location>
</feature>
<comment type="caution">
    <text evidence="8">The sequence shown here is derived from an EMBL/GenBank/DDBJ whole genome shotgun (WGS) entry which is preliminary data.</text>
</comment>
<organism evidence="8 9">
    <name type="scientific">Perkinsus chesapeaki</name>
    <name type="common">Clam parasite</name>
    <name type="synonym">Perkinsus andrewsi</name>
    <dbReference type="NCBI Taxonomy" id="330153"/>
    <lineage>
        <taxon>Eukaryota</taxon>
        <taxon>Sar</taxon>
        <taxon>Alveolata</taxon>
        <taxon>Perkinsozoa</taxon>
        <taxon>Perkinsea</taxon>
        <taxon>Perkinsida</taxon>
        <taxon>Perkinsidae</taxon>
        <taxon>Perkinsus</taxon>
    </lineage>
</organism>
<name>A0A7J6L3X1_PERCH</name>
<proteinExistence type="predicted"/>
<feature type="domain" description="C3H1-type" evidence="7">
    <location>
        <begin position="585"/>
        <end position="612"/>
    </location>
</feature>
<evidence type="ECO:0000259" key="7">
    <source>
        <dbReference type="PROSITE" id="PS50103"/>
    </source>
</evidence>
<evidence type="ECO:0000256" key="3">
    <source>
        <dbReference type="ARBA" id="ARBA00022833"/>
    </source>
</evidence>
<feature type="zinc finger region" description="C3H1-type" evidence="4">
    <location>
        <begin position="455"/>
        <end position="483"/>
    </location>
</feature>
<feature type="compositionally biased region" description="Basic and acidic residues" evidence="6">
    <location>
        <begin position="673"/>
        <end position="686"/>
    </location>
</feature>
<evidence type="ECO:0000313" key="9">
    <source>
        <dbReference type="Proteomes" id="UP000591131"/>
    </source>
</evidence>
<protein>
    <recommendedName>
        <fullName evidence="7">C3H1-type domain-containing protein</fullName>
    </recommendedName>
</protein>
<dbReference type="PROSITE" id="PS50103">
    <property type="entry name" value="ZF_C3H1"/>
    <property type="match status" value="2"/>
</dbReference>
<feature type="compositionally biased region" description="Low complexity" evidence="6">
    <location>
        <begin position="748"/>
        <end position="768"/>
    </location>
</feature>
<feature type="region of interest" description="Disordered" evidence="6">
    <location>
        <begin position="533"/>
        <end position="560"/>
    </location>
</feature>
<accession>A0A7J6L3X1</accession>
<feature type="compositionally biased region" description="Basic and acidic residues" evidence="6">
    <location>
        <begin position="799"/>
        <end position="809"/>
    </location>
</feature>
<dbReference type="AlphaFoldDB" id="A0A7J6L3X1"/>